<dbReference type="AlphaFoldDB" id="N2ABE1"/>
<protein>
    <recommendedName>
        <fullName evidence="9">Threonine/Serine exporter ThrE domain-containing protein</fullName>
    </recommendedName>
</protein>
<keyword evidence="11" id="KW-1185">Reference proteome</keyword>
<gene>
    <name evidence="10" type="ORF">C823_03561</name>
</gene>
<evidence type="ECO:0000313" key="10">
    <source>
        <dbReference type="EMBL" id="EMZ23390.1"/>
    </source>
</evidence>
<comment type="caution">
    <text evidence="10">The sequence shown here is derived from an EMBL/GenBank/DDBJ whole genome shotgun (WGS) entry which is preliminary data.</text>
</comment>
<feature type="transmembrane region" description="Helical" evidence="8">
    <location>
        <begin position="55"/>
        <end position="75"/>
    </location>
</feature>
<keyword evidence="6 8" id="KW-0472">Membrane</keyword>
<feature type="domain" description="Threonine/Serine exporter ThrE" evidence="9">
    <location>
        <begin position="8"/>
        <end position="134"/>
    </location>
</feature>
<keyword evidence="3" id="KW-0997">Cell inner membrane</keyword>
<dbReference type="GO" id="GO:0015744">
    <property type="term" value="P:succinate transport"/>
    <property type="evidence" value="ECO:0007669"/>
    <property type="project" value="TreeGrafter"/>
</dbReference>
<evidence type="ECO:0000256" key="8">
    <source>
        <dbReference type="SAM" id="Phobius"/>
    </source>
</evidence>
<comment type="similarity">
    <text evidence="7">Belongs to the ThrE exporter (TC 2.A.79) family.</text>
</comment>
<feature type="transmembrane region" description="Helical" evidence="8">
    <location>
        <begin position="29"/>
        <end position="48"/>
    </location>
</feature>
<evidence type="ECO:0000256" key="3">
    <source>
        <dbReference type="ARBA" id="ARBA00022519"/>
    </source>
</evidence>
<dbReference type="InterPro" id="IPR050539">
    <property type="entry name" value="ThrE_Dicarb/AminoAcid_Exp"/>
</dbReference>
<feature type="transmembrane region" description="Helical" evidence="8">
    <location>
        <begin position="81"/>
        <end position="105"/>
    </location>
</feature>
<dbReference type="InterPro" id="IPR024528">
    <property type="entry name" value="ThrE_2"/>
</dbReference>
<dbReference type="HOGENOM" id="CLU_117642_0_0_9"/>
<evidence type="ECO:0000256" key="4">
    <source>
        <dbReference type="ARBA" id="ARBA00022692"/>
    </source>
</evidence>
<keyword evidence="5 8" id="KW-1133">Transmembrane helix</keyword>
<proteinExistence type="inferred from homology"/>
<comment type="subcellular location">
    <subcellularLocation>
        <location evidence="1">Cell membrane</location>
        <topology evidence="1">Multi-pass membrane protein</topology>
    </subcellularLocation>
</comment>
<evidence type="ECO:0000313" key="11">
    <source>
        <dbReference type="Proteomes" id="UP000012589"/>
    </source>
</evidence>
<evidence type="ECO:0000256" key="5">
    <source>
        <dbReference type="ARBA" id="ARBA00022989"/>
    </source>
</evidence>
<evidence type="ECO:0000256" key="1">
    <source>
        <dbReference type="ARBA" id="ARBA00004651"/>
    </source>
</evidence>
<evidence type="ECO:0000256" key="7">
    <source>
        <dbReference type="ARBA" id="ARBA00034125"/>
    </source>
</evidence>
<keyword evidence="2" id="KW-1003">Cell membrane</keyword>
<dbReference type="Proteomes" id="UP000012589">
    <property type="component" value="Unassembled WGS sequence"/>
</dbReference>
<organism evidence="10 11">
    <name type="scientific">Eubacterium plexicaudatum ASF492</name>
    <dbReference type="NCBI Taxonomy" id="1235802"/>
    <lineage>
        <taxon>Bacteria</taxon>
        <taxon>Bacillati</taxon>
        <taxon>Bacillota</taxon>
        <taxon>Clostridia</taxon>
        <taxon>Eubacteriales</taxon>
        <taxon>Eubacteriaceae</taxon>
        <taxon>Eubacterium</taxon>
    </lineage>
</organism>
<dbReference type="Pfam" id="PF12821">
    <property type="entry name" value="ThrE_2"/>
    <property type="match status" value="1"/>
</dbReference>
<evidence type="ECO:0000256" key="2">
    <source>
        <dbReference type="ARBA" id="ARBA00022475"/>
    </source>
</evidence>
<dbReference type="STRING" id="1235802.C823_03561"/>
<dbReference type="PATRIC" id="fig|1235802.3.peg.3753"/>
<dbReference type="PANTHER" id="PTHR34390">
    <property type="entry name" value="UPF0442 PROTEIN YJJB-RELATED"/>
    <property type="match status" value="1"/>
</dbReference>
<keyword evidence="4 8" id="KW-0812">Transmembrane</keyword>
<feature type="transmembrane region" description="Helical" evidence="8">
    <location>
        <begin position="117"/>
        <end position="138"/>
    </location>
</feature>
<name>N2ABE1_9FIRM</name>
<evidence type="ECO:0000256" key="6">
    <source>
        <dbReference type="ARBA" id="ARBA00023136"/>
    </source>
</evidence>
<sequence>MAESIKLILLSFIASIGFGLKFQMQTRYLVWAGLGGALTRLCYLLLLLVIDSRLIYSLLAAMFASLYAEIMAMKFKMPSTVFLYPAIIPLTPGSLIYSTAVNFLLKDTTAMWQNAADCASTLFGISIGFVLISTFTYYRRVYFLGKDLASHLLRHPHKK</sequence>
<dbReference type="PANTHER" id="PTHR34390:SF1">
    <property type="entry name" value="SUCCINATE TRANSPORTER SUBUNIT YJJB-RELATED"/>
    <property type="match status" value="1"/>
</dbReference>
<reference evidence="10 11" key="1">
    <citation type="journal article" date="2014" name="Genome Announc.">
        <title>Draft genome sequences of the altered schaedler flora, a defined bacterial community from gnotobiotic mice.</title>
        <authorList>
            <person name="Wannemuehler M.J."/>
            <person name="Overstreet A.M."/>
            <person name="Ward D.V."/>
            <person name="Phillips G.J."/>
        </authorList>
    </citation>
    <scope>NUCLEOTIDE SEQUENCE [LARGE SCALE GENOMIC DNA]</scope>
    <source>
        <strain evidence="10 11">ASF492</strain>
    </source>
</reference>
<dbReference type="GO" id="GO:0005886">
    <property type="term" value="C:plasma membrane"/>
    <property type="evidence" value="ECO:0007669"/>
    <property type="project" value="UniProtKB-SubCell"/>
</dbReference>
<accession>N2ABE1</accession>
<dbReference type="eggNOG" id="COG3610">
    <property type="taxonomic scope" value="Bacteria"/>
</dbReference>
<dbReference type="OrthoDB" id="9810047at2"/>
<dbReference type="EMBL" id="AQFT01000107">
    <property type="protein sequence ID" value="EMZ23390.1"/>
    <property type="molecule type" value="Genomic_DNA"/>
</dbReference>
<evidence type="ECO:0000259" key="9">
    <source>
        <dbReference type="Pfam" id="PF12821"/>
    </source>
</evidence>